<feature type="signal peptide" evidence="3">
    <location>
        <begin position="1"/>
        <end position="17"/>
    </location>
</feature>
<feature type="transmembrane region" description="Helical" evidence="2">
    <location>
        <begin position="158"/>
        <end position="176"/>
    </location>
</feature>
<feature type="transmembrane region" description="Helical" evidence="2">
    <location>
        <begin position="58"/>
        <end position="75"/>
    </location>
</feature>
<evidence type="ECO:0000313" key="4">
    <source>
        <dbReference type="EMBL" id="KAK0702648.1"/>
    </source>
</evidence>
<evidence type="ECO:0000256" key="1">
    <source>
        <dbReference type="SAM" id="MobiDB-lite"/>
    </source>
</evidence>
<feature type="region of interest" description="Disordered" evidence="1">
    <location>
        <begin position="373"/>
        <end position="393"/>
    </location>
</feature>
<gene>
    <name evidence="4" type="ORF">B0H67DRAFT_499836</name>
</gene>
<keyword evidence="5" id="KW-1185">Reference proteome</keyword>
<keyword evidence="3" id="KW-0732">Signal</keyword>
<evidence type="ECO:0000313" key="5">
    <source>
        <dbReference type="Proteomes" id="UP001172102"/>
    </source>
</evidence>
<reference evidence="4" key="1">
    <citation type="submission" date="2023-06" db="EMBL/GenBank/DDBJ databases">
        <title>Genome-scale phylogeny and comparative genomics of the fungal order Sordariales.</title>
        <authorList>
            <consortium name="Lawrence Berkeley National Laboratory"/>
            <person name="Hensen N."/>
            <person name="Bonometti L."/>
            <person name="Westerberg I."/>
            <person name="Brannstrom I.O."/>
            <person name="Guillou S."/>
            <person name="Cros-Aarteil S."/>
            <person name="Calhoun S."/>
            <person name="Haridas S."/>
            <person name="Kuo A."/>
            <person name="Mondo S."/>
            <person name="Pangilinan J."/>
            <person name="Riley R."/>
            <person name="Labutti K."/>
            <person name="Andreopoulos B."/>
            <person name="Lipzen A."/>
            <person name="Chen C."/>
            <person name="Yanf M."/>
            <person name="Daum C."/>
            <person name="Ng V."/>
            <person name="Clum A."/>
            <person name="Steindorff A."/>
            <person name="Ohm R."/>
            <person name="Martin F."/>
            <person name="Silar P."/>
            <person name="Natvig D."/>
            <person name="Lalanne C."/>
            <person name="Gautier V."/>
            <person name="Ament-Velasquez S.L."/>
            <person name="Kruys A."/>
            <person name="Hutchinson M.I."/>
            <person name="Powell A.J."/>
            <person name="Barry K."/>
            <person name="Miller A.N."/>
            <person name="Grigoriev I.V."/>
            <person name="Debuchy R."/>
            <person name="Gladieux P."/>
            <person name="Thoren M.H."/>
            <person name="Johannesson H."/>
        </authorList>
    </citation>
    <scope>NUCLEOTIDE SEQUENCE</scope>
    <source>
        <strain evidence="4">SMH4607-1</strain>
    </source>
</reference>
<feature type="transmembrane region" description="Helical" evidence="2">
    <location>
        <begin position="96"/>
        <end position="117"/>
    </location>
</feature>
<evidence type="ECO:0000256" key="3">
    <source>
        <dbReference type="SAM" id="SignalP"/>
    </source>
</evidence>
<accession>A0AA40DJY8</accession>
<dbReference type="AlphaFoldDB" id="A0AA40DJY8"/>
<keyword evidence="2" id="KW-1133">Transmembrane helix</keyword>
<organism evidence="4 5">
    <name type="scientific">Lasiosphaeris hirsuta</name>
    <dbReference type="NCBI Taxonomy" id="260670"/>
    <lineage>
        <taxon>Eukaryota</taxon>
        <taxon>Fungi</taxon>
        <taxon>Dikarya</taxon>
        <taxon>Ascomycota</taxon>
        <taxon>Pezizomycotina</taxon>
        <taxon>Sordariomycetes</taxon>
        <taxon>Sordariomycetidae</taxon>
        <taxon>Sordariales</taxon>
        <taxon>Lasiosphaeriaceae</taxon>
        <taxon>Lasiosphaeris</taxon>
    </lineage>
</organism>
<name>A0AA40DJY8_9PEZI</name>
<sequence length="535" mass="61220">MSSQYLVLFISATTCTGAPLINKVYANLTLTTPTVANLTGTLVQVEDPDEADGDFKKSVHLSTALAGMVLLLFLQSHIRSHGYRLGRSFWASSDNLIWVGLGVVSGFWTLLVFLSAWEWEYQGATPCRVDPLGWKCAGRLAFVPIREMEPFNNWAEPIVVYLLLMGPVVWTSICALRNNLHTLGMLSLAAGVILFHTLQDYPFHLDLPHRCCMDDIRIALPTKLEYGIVYVLPSRWHGFKAVYSPKLDSEHADLEAQRHLFEPLDSVLDDNNSAERWTLGKCRNAIRRVIDTRIQLIEEDEKMLEDLARWLYCHRYIPAKIRKWPLPPLVDGGYVRRGDTKTLIGRDVAMALLLWETLVFRWRYSLYDREEKGKENPSRKLPEPSKSKRGKYDKAKRIGGLLDAVREVYRLLGQEPSPLKVPKRSILLGKIPTGMKMQTYASEVWKRCWEAYPCTFGALCLWTTVWYFDMGNNQGLHTTPLVPAGELRGFRSYGPDYMSTWRMQWRHTWHTAVICQLVIMLPTVISTFFSVMPMG</sequence>
<keyword evidence="2" id="KW-0472">Membrane</keyword>
<protein>
    <submittedName>
        <fullName evidence="4">Uncharacterized protein</fullName>
    </submittedName>
</protein>
<evidence type="ECO:0000256" key="2">
    <source>
        <dbReference type="SAM" id="Phobius"/>
    </source>
</evidence>
<feature type="chain" id="PRO_5041258595" evidence="3">
    <location>
        <begin position="18"/>
        <end position="535"/>
    </location>
</feature>
<keyword evidence="2" id="KW-0812">Transmembrane</keyword>
<dbReference type="EMBL" id="JAUKUA010000008">
    <property type="protein sequence ID" value="KAK0702648.1"/>
    <property type="molecule type" value="Genomic_DNA"/>
</dbReference>
<proteinExistence type="predicted"/>
<feature type="transmembrane region" description="Helical" evidence="2">
    <location>
        <begin position="508"/>
        <end position="532"/>
    </location>
</feature>
<dbReference type="Proteomes" id="UP001172102">
    <property type="component" value="Unassembled WGS sequence"/>
</dbReference>
<comment type="caution">
    <text evidence="4">The sequence shown here is derived from an EMBL/GenBank/DDBJ whole genome shotgun (WGS) entry which is preliminary data.</text>
</comment>